<proteinExistence type="inferred from homology"/>
<feature type="region of interest" description="Disordered" evidence="5">
    <location>
        <begin position="155"/>
        <end position="243"/>
    </location>
</feature>
<keyword evidence="3" id="KW-0832">Ubl conjugation</keyword>
<dbReference type="Pfam" id="PF06200">
    <property type="entry name" value="tify"/>
    <property type="match status" value="1"/>
</dbReference>
<dbReference type="EMBL" id="PYDT01000005">
    <property type="protein sequence ID" value="THU59956.1"/>
    <property type="molecule type" value="Genomic_DNA"/>
</dbReference>
<protein>
    <recommendedName>
        <fullName evidence="4">Protein TIFY</fullName>
    </recommendedName>
    <alternativeName>
        <fullName evidence="4">Jasmonate ZIM domain-containing protein</fullName>
    </alternativeName>
</protein>
<feature type="compositionally biased region" description="Polar residues" evidence="5">
    <location>
        <begin position="159"/>
        <end position="183"/>
    </location>
</feature>
<comment type="caution">
    <text evidence="7">The sequence shown here is derived from an EMBL/GenBank/DDBJ whole genome shotgun (WGS) entry which is preliminary data.</text>
</comment>
<organism evidence="7 8">
    <name type="scientific">Musa balbisiana</name>
    <name type="common">Banana</name>
    <dbReference type="NCBI Taxonomy" id="52838"/>
    <lineage>
        <taxon>Eukaryota</taxon>
        <taxon>Viridiplantae</taxon>
        <taxon>Streptophyta</taxon>
        <taxon>Embryophyta</taxon>
        <taxon>Tracheophyta</taxon>
        <taxon>Spermatophyta</taxon>
        <taxon>Magnoliopsida</taxon>
        <taxon>Liliopsida</taxon>
        <taxon>Zingiberales</taxon>
        <taxon>Musaceae</taxon>
        <taxon>Musa</taxon>
    </lineage>
</organism>
<keyword evidence="4" id="KW-0539">Nucleus</keyword>
<dbReference type="InterPro" id="IPR040390">
    <property type="entry name" value="TIFY/JAZ"/>
</dbReference>
<evidence type="ECO:0000256" key="5">
    <source>
        <dbReference type="SAM" id="MobiDB-lite"/>
    </source>
</evidence>
<dbReference type="Proteomes" id="UP000317650">
    <property type="component" value="Chromosome 7"/>
</dbReference>
<feature type="compositionally biased region" description="Basic and acidic residues" evidence="5">
    <location>
        <begin position="103"/>
        <end position="114"/>
    </location>
</feature>
<dbReference type="PANTHER" id="PTHR33077">
    <property type="entry name" value="PROTEIN TIFY 4A-RELATED-RELATED"/>
    <property type="match status" value="1"/>
</dbReference>
<dbReference type="Pfam" id="PF09425">
    <property type="entry name" value="Jas_motif"/>
    <property type="match status" value="1"/>
</dbReference>
<dbReference type="SMART" id="SM00979">
    <property type="entry name" value="TIFY"/>
    <property type="match status" value="1"/>
</dbReference>
<dbReference type="PROSITE" id="PS51320">
    <property type="entry name" value="TIFY"/>
    <property type="match status" value="1"/>
</dbReference>
<comment type="function">
    <text evidence="4">Repressor of jasmonate responses.</text>
</comment>
<dbReference type="InterPro" id="IPR010399">
    <property type="entry name" value="Tify_dom"/>
</dbReference>
<name>A0A4V4H6H3_MUSBA</name>
<comment type="domain">
    <text evidence="4">The jas domain is required for interaction with COI1.</text>
</comment>
<evidence type="ECO:0000313" key="8">
    <source>
        <dbReference type="Proteomes" id="UP000317650"/>
    </source>
</evidence>
<evidence type="ECO:0000259" key="6">
    <source>
        <dbReference type="PROSITE" id="PS51320"/>
    </source>
</evidence>
<dbReference type="GO" id="GO:0009611">
    <property type="term" value="P:response to wounding"/>
    <property type="evidence" value="ECO:0007669"/>
    <property type="project" value="UniProtKB-UniRule"/>
</dbReference>
<evidence type="ECO:0000256" key="1">
    <source>
        <dbReference type="ARBA" id="ARBA00008614"/>
    </source>
</evidence>
<keyword evidence="2 4" id="KW-1184">Jasmonic acid signaling pathway</keyword>
<dbReference type="AlphaFoldDB" id="A0A4V4H6H3"/>
<dbReference type="PANTHER" id="PTHR33077:SF140">
    <property type="entry name" value="PROTEIN TIFY 10B"/>
    <property type="match status" value="1"/>
</dbReference>
<comment type="subcellular location">
    <subcellularLocation>
        <location evidence="4">Nucleus</location>
    </subcellularLocation>
</comment>
<dbReference type="GO" id="GO:2000022">
    <property type="term" value="P:regulation of jasmonic acid mediated signaling pathway"/>
    <property type="evidence" value="ECO:0007669"/>
    <property type="project" value="UniProtKB-UniRule"/>
</dbReference>
<accession>A0A4V4H6H3</accession>
<evidence type="ECO:0000256" key="2">
    <source>
        <dbReference type="ARBA" id="ARBA00022819"/>
    </source>
</evidence>
<dbReference type="GO" id="GO:0005634">
    <property type="term" value="C:nucleus"/>
    <property type="evidence" value="ECO:0007669"/>
    <property type="project" value="UniProtKB-SubCell"/>
</dbReference>
<comment type="similarity">
    <text evidence="1 4">Belongs to the TIFY/JAZ family.</text>
</comment>
<feature type="region of interest" description="Disordered" evidence="5">
    <location>
        <begin position="91"/>
        <end position="114"/>
    </location>
</feature>
<gene>
    <name evidence="7" type="ORF">C4D60_Mb07t07510</name>
</gene>
<evidence type="ECO:0000256" key="3">
    <source>
        <dbReference type="ARBA" id="ARBA00022843"/>
    </source>
</evidence>
<sequence>MEKGGERLVGRSHFSLTCRLLSQYLKKNGSFGDLGLLLAPRPIDHQAKGNFWVPNTICVEPGNEVSGMDHHPAGKSTDKNASNSLELMVSQHSNSLNSSAIPRPEESTKPSDAKEIGKDQLTIFYGGQILVFDNFPADKAKDLLLMASKESIADPAADCTSNEPSVALQSSLPKPGQATNSSDMPIARRNSLNRFLGKRKDRMGQAPYQVHDGSAGPAAAKPAENQPWLSLGPKPESSSQSSR</sequence>
<reference evidence="7 8" key="1">
    <citation type="journal article" date="2019" name="Nat. Plants">
        <title>Genome sequencing of Musa balbisiana reveals subgenome evolution and function divergence in polyploid bananas.</title>
        <authorList>
            <person name="Yao X."/>
        </authorList>
    </citation>
    <scope>NUCLEOTIDE SEQUENCE [LARGE SCALE GENOMIC DNA]</scope>
    <source>
        <strain evidence="8">cv. DH-PKW</strain>
        <tissue evidence="7">Leaves</tissue>
    </source>
</reference>
<dbReference type="STRING" id="52838.A0A4V4H6H3"/>
<dbReference type="InterPro" id="IPR018467">
    <property type="entry name" value="CCT_CS"/>
</dbReference>
<dbReference type="GO" id="GO:0031347">
    <property type="term" value="P:regulation of defense response"/>
    <property type="evidence" value="ECO:0007669"/>
    <property type="project" value="UniProtKB-UniRule"/>
</dbReference>
<keyword evidence="8" id="KW-1185">Reference proteome</keyword>
<feature type="compositionally biased region" description="Polar residues" evidence="5">
    <location>
        <begin position="91"/>
        <end position="100"/>
    </location>
</feature>
<feature type="domain" description="Tify" evidence="6">
    <location>
        <begin position="114"/>
        <end position="149"/>
    </location>
</feature>
<evidence type="ECO:0000256" key="4">
    <source>
        <dbReference type="RuleBase" id="RU369065"/>
    </source>
</evidence>
<evidence type="ECO:0000313" key="7">
    <source>
        <dbReference type="EMBL" id="THU59956.1"/>
    </source>
</evidence>